<protein>
    <submittedName>
        <fullName evidence="1">Uncharacterized protein</fullName>
    </submittedName>
</protein>
<gene>
    <name evidence="1" type="ORF">LTR37_015061</name>
</gene>
<accession>A0ACC3MRY5</accession>
<comment type="caution">
    <text evidence="1">The sequence shown here is derived from an EMBL/GenBank/DDBJ whole genome shotgun (WGS) entry which is preliminary data.</text>
</comment>
<dbReference type="EMBL" id="JAUTXU010000164">
    <property type="protein sequence ID" value="KAK3702229.1"/>
    <property type="molecule type" value="Genomic_DNA"/>
</dbReference>
<evidence type="ECO:0000313" key="2">
    <source>
        <dbReference type="Proteomes" id="UP001281147"/>
    </source>
</evidence>
<organism evidence="1 2">
    <name type="scientific">Vermiconidia calcicola</name>
    <dbReference type="NCBI Taxonomy" id="1690605"/>
    <lineage>
        <taxon>Eukaryota</taxon>
        <taxon>Fungi</taxon>
        <taxon>Dikarya</taxon>
        <taxon>Ascomycota</taxon>
        <taxon>Pezizomycotina</taxon>
        <taxon>Dothideomycetes</taxon>
        <taxon>Dothideomycetidae</taxon>
        <taxon>Mycosphaerellales</taxon>
        <taxon>Extremaceae</taxon>
        <taxon>Vermiconidia</taxon>
    </lineage>
</organism>
<dbReference type="Proteomes" id="UP001281147">
    <property type="component" value="Unassembled WGS sequence"/>
</dbReference>
<keyword evidence="2" id="KW-1185">Reference proteome</keyword>
<name>A0ACC3MRY5_9PEZI</name>
<proteinExistence type="predicted"/>
<sequence>MSTTDLPLPAPRSVSKLRRKLGKNNDSSNSLADSSNDDDPNADTSRRSSTSGGLGKLKDRIRRRSVDERRRSDDSGKRLSAIIPGRKSRRPEKEKPSDFERNGSTDSGAGPAHPTFVLPTSRSDSSLNLAGSGRSSLLTDDNSEHEGKPVRPTLSPHNSHAGYLTLSSPEFNPQTTSVPTESAEHSPKAGPLTASTTSIPQIVEPSHTEPLLPSLAPERNSSPAEKFRGAFTLPKKTPPTDASTVKSGGSGQTAFGGLFKPSSRRNSVDTEKTVETVKAQDSTQVGAEEGQAPLGKAGIQPDKSKERPQTPQRTGRPRVNTGSLPATPPNLTDTPTTFVTPPTPTDPSAEFPRQALGKAPPARKRTDTLSSVDSIKNRRAQSGNTPSKLSQSIPPPLPPTAEETKTPGGTLSHPSAGSSFFSSFFSTAQKTANQFSNSIAIGANQKSKAATIQAIEDQGGEEVIPGSESQPEPASEDLGKRGLAVETLGTGDLNFAHLGLTEEPSAMPSATDQAMQNGVPANEAANKKAEEQAAARAVSEAYEKPLVAAVAEAQGTGRSRPLSVASNDRLTLTGDQTPPRSGGDVDTIKRSGSVRSRLSGRRRRHRNSSATAGTVNSIAAGLAATGTGLGNVATSGSGHRLTGFAVASSKRNKDFHQLFRSVPEDDYLIEDYSAALQRDILLHGRLYVSEGHICFSSNILGWVTNLVISFDEVVSVEKKSTAVIFPNAIVIQTLQARNTFASFVARDSTYELLIGIWKISHPNLKSSLNGVTLDDAGTGDKTEVAEPEGSDASSRSGSEDEVYDEDADDDAGSFDDGGIASSMGGSEIGDHHHAISRKTSAAPLAAGAPLTKPLTNGHAPKGLEFADAIVTGAAVSADFPGAPTHEPTQCTESGEHYDRPLTDTTIPAPLGKIYSMMFGPASGAFMSKWLVEEQKSRELNMVDDKIGLDNDHKQMVFDYIKPLSGSIGPKQTKCITTNKLVAFDLEKAVSIDCSTQTPDVPSGNVFLTKTRYCMMWGPGNSTRLIATCTIEWSGKSWLKGPIEKGANDGQIAYVNAIVAALTAAVTTKPPVKGMARKGKRKGKKEVFDAGEANAQRAASIAVENKISNWGLFEPLHDILKPIISLLSPFITSQVIIAVLMALLFYTWISPPTRRGGMGVGHPGYTSPERLAAYEEIWRREESNLWDWLEDRVGLDGIYVPSGERQKVLAAKNMGKKVEKERMNERQVDDAIRVTEERLEALKGAVGRRKEGEGVR</sequence>
<reference evidence="1" key="1">
    <citation type="submission" date="2023-07" db="EMBL/GenBank/DDBJ databases">
        <title>Black Yeasts Isolated from many extreme environments.</title>
        <authorList>
            <person name="Coleine C."/>
            <person name="Stajich J.E."/>
            <person name="Selbmann L."/>
        </authorList>
    </citation>
    <scope>NUCLEOTIDE SEQUENCE</scope>
    <source>
        <strain evidence="1">CCFEE 5714</strain>
    </source>
</reference>
<evidence type="ECO:0000313" key="1">
    <source>
        <dbReference type="EMBL" id="KAK3702229.1"/>
    </source>
</evidence>